<keyword evidence="4" id="KW-1185">Reference proteome</keyword>
<comment type="caution">
    <text evidence="3">The sequence shown here is derived from an EMBL/GenBank/DDBJ whole genome shotgun (WGS) entry which is preliminary data.</text>
</comment>
<name>A0ABD2WQS8_9HYME</name>
<dbReference type="EMBL" id="JBJJXI010000085">
    <property type="protein sequence ID" value="KAL3395115.1"/>
    <property type="molecule type" value="Genomic_DNA"/>
</dbReference>
<feature type="signal peptide" evidence="2">
    <location>
        <begin position="1"/>
        <end position="19"/>
    </location>
</feature>
<dbReference type="AlphaFoldDB" id="A0ABD2WQS8"/>
<evidence type="ECO:0000313" key="3">
    <source>
        <dbReference type="EMBL" id="KAL3395115.1"/>
    </source>
</evidence>
<evidence type="ECO:0000256" key="2">
    <source>
        <dbReference type="SAM" id="SignalP"/>
    </source>
</evidence>
<feature type="compositionally biased region" description="Basic and acidic residues" evidence="1">
    <location>
        <begin position="180"/>
        <end position="198"/>
    </location>
</feature>
<proteinExistence type="predicted"/>
<accession>A0ABD2WQS8</accession>
<feature type="region of interest" description="Disordered" evidence="1">
    <location>
        <begin position="179"/>
        <end position="198"/>
    </location>
</feature>
<feature type="chain" id="PRO_5044814339" description="Apple domain-containing protein" evidence="2">
    <location>
        <begin position="20"/>
        <end position="198"/>
    </location>
</feature>
<dbReference type="Proteomes" id="UP001627154">
    <property type="component" value="Unassembled WGS sequence"/>
</dbReference>
<reference evidence="3 4" key="1">
    <citation type="journal article" date="2024" name="bioRxiv">
        <title>A reference genome for Trichogramma kaykai: A tiny desert-dwelling parasitoid wasp with competing sex-ratio distorters.</title>
        <authorList>
            <person name="Culotta J."/>
            <person name="Lindsey A.R."/>
        </authorList>
    </citation>
    <scope>NUCLEOTIDE SEQUENCE [LARGE SCALE GENOMIC DNA]</scope>
    <source>
        <strain evidence="3 4">KSX58</strain>
    </source>
</reference>
<gene>
    <name evidence="3" type="ORF">TKK_010732</name>
</gene>
<evidence type="ECO:0008006" key="5">
    <source>
        <dbReference type="Google" id="ProtNLM"/>
    </source>
</evidence>
<evidence type="ECO:0000256" key="1">
    <source>
        <dbReference type="SAM" id="MobiDB-lite"/>
    </source>
</evidence>
<evidence type="ECO:0000313" key="4">
    <source>
        <dbReference type="Proteomes" id="UP001627154"/>
    </source>
</evidence>
<sequence>MSKLLLIVALPLLVATSSSDYTDSPDQEEVPHFFQMPDKQNAKMCCTQCFDEETCFISVEYRRGICRGSLDQTQIGRVNYTGGRMIATSKLPNDMWKLLWIDDEDEPLLNNRVFSWNKCAWKSKVRTDYSEDGAAVVDKLVDLTHKQEVLVSLEPIGCSFQSCDITFLLKESFFGNLQKKTRDSPKATPKPKFEKEDL</sequence>
<protein>
    <recommendedName>
        <fullName evidence="5">Apple domain-containing protein</fullName>
    </recommendedName>
</protein>
<keyword evidence="2" id="KW-0732">Signal</keyword>
<organism evidence="3 4">
    <name type="scientific">Trichogramma kaykai</name>
    <dbReference type="NCBI Taxonomy" id="54128"/>
    <lineage>
        <taxon>Eukaryota</taxon>
        <taxon>Metazoa</taxon>
        <taxon>Ecdysozoa</taxon>
        <taxon>Arthropoda</taxon>
        <taxon>Hexapoda</taxon>
        <taxon>Insecta</taxon>
        <taxon>Pterygota</taxon>
        <taxon>Neoptera</taxon>
        <taxon>Endopterygota</taxon>
        <taxon>Hymenoptera</taxon>
        <taxon>Apocrita</taxon>
        <taxon>Proctotrupomorpha</taxon>
        <taxon>Chalcidoidea</taxon>
        <taxon>Trichogrammatidae</taxon>
        <taxon>Trichogramma</taxon>
    </lineage>
</organism>